<sequence length="394" mass="45406">MNILFLHQYFKTPEQEGARRSYYLASALAKADCRVKVITSRQQKEAVFPETLPPGLQLRSYYIPYSNHFSWTKRLWAFVRYASIALRHALGSRYDWLYATSTPLTVGFVAYVAHRLRGKPYVFESRDLWPEIPFALGFLKRLPFVQRILYWLTKQVYKHARLVVAVSPSMKAHIKKHYGIKHVVCVPNMADDAFFEIPLPAQEAHPLRMLYAGSLGDANDCLQLLRLIHELPPSLRQQIRFSIMGEGKQKNAMQDYIARQGLRDVVEWLPTGNAQAVQQALQAHDIFWVSFAPIPWIDTGSPNKFFEGLAAGRICFSTLNGWTAHLLQRYCCGFIIHNAAALQKAIEAMQDVQQRVRMQKNARQLAQRFFHREKLTHKWLLALTAKGLLQRPAE</sequence>
<dbReference type="InterPro" id="IPR001296">
    <property type="entry name" value="Glyco_trans_1"/>
</dbReference>
<gene>
    <name evidence="3" type="ORF">FHS56_000921</name>
</gene>
<dbReference type="Proteomes" id="UP000537126">
    <property type="component" value="Unassembled WGS sequence"/>
</dbReference>
<name>A0A846MPQ5_9BACT</name>
<dbReference type="RefSeq" id="WP_166918674.1">
    <property type="nucleotide sequence ID" value="NZ_JAASRN010000001.1"/>
</dbReference>
<comment type="caution">
    <text evidence="3">The sequence shown here is derived from an EMBL/GenBank/DDBJ whole genome shotgun (WGS) entry which is preliminary data.</text>
</comment>
<dbReference type="SUPFAM" id="SSF53756">
    <property type="entry name" value="UDP-Glycosyltransferase/glycogen phosphorylase"/>
    <property type="match status" value="1"/>
</dbReference>
<evidence type="ECO:0000313" key="3">
    <source>
        <dbReference type="EMBL" id="NIK73435.1"/>
    </source>
</evidence>
<organism evidence="3 4">
    <name type="scientific">Thermonema lapsum</name>
    <dbReference type="NCBI Taxonomy" id="28195"/>
    <lineage>
        <taxon>Bacteria</taxon>
        <taxon>Pseudomonadati</taxon>
        <taxon>Bacteroidota</taxon>
        <taxon>Cytophagia</taxon>
        <taxon>Cytophagales</taxon>
        <taxon>Thermonemataceae</taxon>
        <taxon>Thermonema</taxon>
    </lineage>
</organism>
<feature type="domain" description="Glycosyl transferase family 1" evidence="1">
    <location>
        <begin position="208"/>
        <end position="364"/>
    </location>
</feature>
<dbReference type="PANTHER" id="PTHR12526:SF638">
    <property type="entry name" value="SPORE COAT PROTEIN SA"/>
    <property type="match status" value="1"/>
</dbReference>
<keyword evidence="3" id="KW-0808">Transferase</keyword>
<evidence type="ECO:0000259" key="2">
    <source>
        <dbReference type="Pfam" id="PF13439"/>
    </source>
</evidence>
<dbReference type="AlphaFoldDB" id="A0A846MPQ5"/>
<dbReference type="Gene3D" id="3.40.50.2000">
    <property type="entry name" value="Glycogen Phosphorylase B"/>
    <property type="match status" value="2"/>
</dbReference>
<dbReference type="Pfam" id="PF13439">
    <property type="entry name" value="Glyco_transf_4"/>
    <property type="match status" value="1"/>
</dbReference>
<dbReference type="GO" id="GO:0016757">
    <property type="term" value="F:glycosyltransferase activity"/>
    <property type="evidence" value="ECO:0007669"/>
    <property type="project" value="InterPro"/>
</dbReference>
<dbReference type="InterPro" id="IPR028098">
    <property type="entry name" value="Glyco_trans_4-like_N"/>
</dbReference>
<dbReference type="CDD" id="cd03794">
    <property type="entry name" value="GT4_WbuB-like"/>
    <property type="match status" value="1"/>
</dbReference>
<evidence type="ECO:0000259" key="1">
    <source>
        <dbReference type="Pfam" id="PF00534"/>
    </source>
</evidence>
<evidence type="ECO:0000313" key="4">
    <source>
        <dbReference type="Proteomes" id="UP000537126"/>
    </source>
</evidence>
<dbReference type="Pfam" id="PF00534">
    <property type="entry name" value="Glycos_transf_1"/>
    <property type="match status" value="1"/>
</dbReference>
<accession>A0A846MPQ5</accession>
<reference evidence="3 4" key="1">
    <citation type="submission" date="2020-03" db="EMBL/GenBank/DDBJ databases">
        <title>Genomic Encyclopedia of Type Strains, Phase IV (KMG-IV): sequencing the most valuable type-strain genomes for metagenomic binning, comparative biology and taxonomic classification.</title>
        <authorList>
            <person name="Goeker M."/>
        </authorList>
    </citation>
    <scope>NUCLEOTIDE SEQUENCE [LARGE SCALE GENOMIC DNA]</scope>
    <source>
        <strain evidence="3 4">DSM 5718</strain>
    </source>
</reference>
<protein>
    <submittedName>
        <fullName evidence="3">Glycosyltransferase involved in cell wall biosynthesis</fullName>
    </submittedName>
</protein>
<proteinExistence type="predicted"/>
<dbReference type="PANTHER" id="PTHR12526">
    <property type="entry name" value="GLYCOSYLTRANSFERASE"/>
    <property type="match status" value="1"/>
</dbReference>
<keyword evidence="4" id="KW-1185">Reference proteome</keyword>
<feature type="domain" description="Glycosyltransferase subfamily 4-like N-terminal" evidence="2">
    <location>
        <begin position="19"/>
        <end position="192"/>
    </location>
</feature>
<dbReference type="EMBL" id="JAASRN010000001">
    <property type="protein sequence ID" value="NIK73435.1"/>
    <property type="molecule type" value="Genomic_DNA"/>
</dbReference>